<dbReference type="Proteomes" id="UP000807306">
    <property type="component" value="Unassembled WGS sequence"/>
</dbReference>
<comment type="caution">
    <text evidence="1">The sequence shown here is derived from an EMBL/GenBank/DDBJ whole genome shotgun (WGS) entry which is preliminary data.</text>
</comment>
<reference evidence="1" key="1">
    <citation type="submission" date="2020-11" db="EMBL/GenBank/DDBJ databases">
        <authorList>
            <consortium name="DOE Joint Genome Institute"/>
            <person name="Ahrendt S."/>
            <person name="Riley R."/>
            <person name="Andreopoulos W."/>
            <person name="Labutti K."/>
            <person name="Pangilinan J."/>
            <person name="Ruiz-Duenas F.J."/>
            <person name="Barrasa J.M."/>
            <person name="Sanchez-Garcia M."/>
            <person name="Camarero S."/>
            <person name="Miyauchi S."/>
            <person name="Serrano A."/>
            <person name="Linde D."/>
            <person name="Babiker R."/>
            <person name="Drula E."/>
            <person name="Ayuso-Fernandez I."/>
            <person name="Pacheco R."/>
            <person name="Padilla G."/>
            <person name="Ferreira P."/>
            <person name="Barriuso J."/>
            <person name="Kellner H."/>
            <person name="Castanera R."/>
            <person name="Alfaro M."/>
            <person name="Ramirez L."/>
            <person name="Pisabarro A.G."/>
            <person name="Kuo A."/>
            <person name="Tritt A."/>
            <person name="Lipzen A."/>
            <person name="He G."/>
            <person name="Yan M."/>
            <person name="Ng V."/>
            <person name="Cullen D."/>
            <person name="Martin F."/>
            <person name="Rosso M.-N."/>
            <person name="Henrissat B."/>
            <person name="Hibbett D."/>
            <person name="Martinez A.T."/>
            <person name="Grigoriev I.V."/>
        </authorList>
    </citation>
    <scope>NUCLEOTIDE SEQUENCE</scope>
    <source>
        <strain evidence="1">CBS 506.95</strain>
    </source>
</reference>
<accession>A0A9P6EQK6</accession>
<name>A0A9P6EQK6_9AGAR</name>
<dbReference type="OrthoDB" id="3048040at2759"/>
<dbReference type="AlphaFoldDB" id="A0A9P6EQK6"/>
<evidence type="ECO:0008006" key="3">
    <source>
        <dbReference type="Google" id="ProtNLM"/>
    </source>
</evidence>
<dbReference type="InterPro" id="IPR032675">
    <property type="entry name" value="LRR_dom_sf"/>
</dbReference>
<dbReference type="Gene3D" id="3.80.10.10">
    <property type="entry name" value="Ribonuclease Inhibitor"/>
    <property type="match status" value="1"/>
</dbReference>
<gene>
    <name evidence="1" type="ORF">CPB83DRAFT_890225</name>
</gene>
<protein>
    <recommendedName>
        <fullName evidence="3">F-box domain-containing protein</fullName>
    </recommendedName>
</protein>
<proteinExistence type="predicted"/>
<keyword evidence="2" id="KW-1185">Reference proteome</keyword>
<evidence type="ECO:0000313" key="2">
    <source>
        <dbReference type="Proteomes" id="UP000807306"/>
    </source>
</evidence>
<dbReference type="EMBL" id="MU157829">
    <property type="protein sequence ID" value="KAF9533098.1"/>
    <property type="molecule type" value="Genomic_DNA"/>
</dbReference>
<organism evidence="1 2">
    <name type="scientific">Crepidotus variabilis</name>
    <dbReference type="NCBI Taxonomy" id="179855"/>
    <lineage>
        <taxon>Eukaryota</taxon>
        <taxon>Fungi</taxon>
        <taxon>Dikarya</taxon>
        <taxon>Basidiomycota</taxon>
        <taxon>Agaricomycotina</taxon>
        <taxon>Agaricomycetes</taxon>
        <taxon>Agaricomycetidae</taxon>
        <taxon>Agaricales</taxon>
        <taxon>Agaricineae</taxon>
        <taxon>Crepidotaceae</taxon>
        <taxon>Crepidotus</taxon>
    </lineage>
</organism>
<evidence type="ECO:0000313" key="1">
    <source>
        <dbReference type="EMBL" id="KAF9533098.1"/>
    </source>
</evidence>
<sequence>MVPPLRRSIDLPGLSPFAKFPVELLTTIFTEGTKTWRVNDAYQLPFPILVSSICQHWRLVAHGLPGLWNVVFPPLHLLREKKAAEEWVALWLGRSGTLSISIVMDDNLWKQHHKWAVIWSAAIFGTLEVARNCFERVERLDIVLNHYNGDPQKIVDLLNSMGAGDWPLIQLSLILPSRPSVQHDMYSIRGFPLLRRFRGARILPPNLQNLRSVSIRDLQAPIEDSLDFLKSAPQLETLVLLEAQFSINAAIQQRLAATQPVKLLRLKVLALRTKRRHSRFYGSTGLLFPFAFCQIPDLQYLELDMPKTLTAIFGESLASCTIDKLRLSNSRPSNYPTQSDREFLQLLVSKSRNLEIVHFPLSDLLFSWTTSETLNRRTVFIGQFNETNTEQYLGLKSIMLISDNVVDARYLCQFVVFNPSVEEFLFSLATRNNLANLFKHDKQILLKPTMFSEEHSNVEEWLRQTGNLIIVTPSVGLLERERTAPRGELVDR</sequence>